<evidence type="ECO:0000259" key="6">
    <source>
        <dbReference type="PROSITE" id="PS51387"/>
    </source>
</evidence>
<dbReference type="PROSITE" id="PS00862">
    <property type="entry name" value="OX2_COVAL_FAD"/>
    <property type="match status" value="1"/>
</dbReference>
<dbReference type="PANTHER" id="PTHR42973:SF39">
    <property type="entry name" value="FAD-BINDING PCMH-TYPE DOMAIN-CONTAINING PROTEIN"/>
    <property type="match status" value="1"/>
</dbReference>
<dbReference type="InterPro" id="IPR016167">
    <property type="entry name" value="FAD-bd_PCMH_sub1"/>
</dbReference>
<evidence type="ECO:0000256" key="4">
    <source>
        <dbReference type="ARBA" id="ARBA00022827"/>
    </source>
</evidence>
<dbReference type="EMBL" id="LAJE02000278">
    <property type="protein sequence ID" value="OEO29570.1"/>
    <property type="molecule type" value="Genomic_DNA"/>
</dbReference>
<dbReference type="InterPro" id="IPR006093">
    <property type="entry name" value="Oxy_OxRdtase_FAD_BS"/>
</dbReference>
<evidence type="ECO:0000313" key="8">
    <source>
        <dbReference type="Proteomes" id="UP000095463"/>
    </source>
</evidence>
<accession>A0A1E5XLU1</accession>
<dbReference type="PROSITE" id="PS51387">
    <property type="entry name" value="FAD_PCMH"/>
    <property type="match status" value="1"/>
</dbReference>
<feature type="domain" description="FAD-binding PCMH-type" evidence="6">
    <location>
        <begin position="36"/>
        <end position="207"/>
    </location>
</feature>
<dbReference type="Pfam" id="PF08031">
    <property type="entry name" value="BBE"/>
    <property type="match status" value="1"/>
</dbReference>
<dbReference type="InterPro" id="IPR012951">
    <property type="entry name" value="BBE"/>
</dbReference>
<proteinExistence type="inferred from homology"/>
<keyword evidence="8" id="KW-1185">Reference proteome</keyword>
<dbReference type="InterPro" id="IPR050416">
    <property type="entry name" value="FAD-linked_Oxidoreductase"/>
</dbReference>
<dbReference type="PANTHER" id="PTHR42973">
    <property type="entry name" value="BINDING OXIDOREDUCTASE, PUTATIVE (AFU_ORTHOLOGUE AFUA_1G17690)-RELATED"/>
    <property type="match status" value="1"/>
</dbReference>
<evidence type="ECO:0000313" key="7">
    <source>
        <dbReference type="EMBL" id="OEO29570.1"/>
    </source>
</evidence>
<dbReference type="OrthoDB" id="9775082at2"/>
<organism evidence="7 8">
    <name type="scientific">Devosia insulae DS-56</name>
    <dbReference type="NCBI Taxonomy" id="1116389"/>
    <lineage>
        <taxon>Bacteria</taxon>
        <taxon>Pseudomonadati</taxon>
        <taxon>Pseudomonadota</taxon>
        <taxon>Alphaproteobacteria</taxon>
        <taxon>Hyphomicrobiales</taxon>
        <taxon>Devosiaceae</taxon>
        <taxon>Devosia</taxon>
    </lineage>
</organism>
<dbReference type="SUPFAM" id="SSF55103">
    <property type="entry name" value="FAD-linked oxidases, C-terminal domain"/>
    <property type="match status" value="1"/>
</dbReference>
<comment type="caution">
    <text evidence="7">The sequence shown here is derived from an EMBL/GenBank/DDBJ whole genome shotgun (WGS) entry which is preliminary data.</text>
</comment>
<sequence length="462" mass="49300">MSIAEVGRLDLPGFAGTLIHPDHASYNEARRVYNGMIDRRPALIARCNSADDVVLALTLARREGLPVSVFGGGHAVTGSAVCDNGVCIDLRGMKDIRIDSVARTCRAEAGLNWGEFDAATAKHGLALTGGRNPTTGIAGLSLGSGSGWLERKFGYVCDNLISAEVVTADGRKVIASETENPDLFWGLRGGGGNFGIVTAFHFRLHQLGPIVLAGALMYPAPMAAAVLRNLRDFIRKAPDEVGVGMVFTTAPDAPFVPQPARGKPIVVVQVIYIGAVDEGITMLAPFRAFGPPAADLVQPMPYTEFQKMGGNFPGSQNYWTADFLNELPEEAIDAYAALALTPLSPQSAVILVPGGGAPSRVDEEATAFGMRTAPWNVHYICGWTDPADNAANTARVKQIASVLKPWSTGRVYLNYIGNEGQERVDAAFGEKKLARLRALKAKWDPDNVFRHNHNIRPAAAGA</sequence>
<dbReference type="GO" id="GO:0071949">
    <property type="term" value="F:FAD binding"/>
    <property type="evidence" value="ECO:0007669"/>
    <property type="project" value="InterPro"/>
</dbReference>
<evidence type="ECO:0000256" key="3">
    <source>
        <dbReference type="ARBA" id="ARBA00022630"/>
    </source>
</evidence>
<dbReference type="Gene3D" id="3.30.465.10">
    <property type="match status" value="1"/>
</dbReference>
<protein>
    <recommendedName>
        <fullName evidence="6">FAD-binding PCMH-type domain-containing protein</fullName>
    </recommendedName>
</protein>
<dbReference type="InterPro" id="IPR016164">
    <property type="entry name" value="FAD-linked_Oxase-like_C"/>
</dbReference>
<dbReference type="RefSeq" id="WP_069911178.1">
    <property type="nucleotide sequence ID" value="NZ_LAJE02000278.1"/>
</dbReference>
<reference evidence="7 8" key="1">
    <citation type="journal article" date="2015" name="Genome Announc.">
        <title>Genome Assemblies of Three Soil-Associated Devosia species: D. insulae, D. limi, and D. soli.</title>
        <authorList>
            <person name="Hassan Y.I."/>
            <person name="Lepp D."/>
            <person name="Zhou T."/>
        </authorList>
    </citation>
    <scope>NUCLEOTIDE SEQUENCE [LARGE SCALE GENOMIC DNA]</scope>
    <source>
        <strain evidence="7 8">DS-56</strain>
    </source>
</reference>
<dbReference type="Proteomes" id="UP000095463">
    <property type="component" value="Unassembled WGS sequence"/>
</dbReference>
<keyword evidence="4" id="KW-0274">FAD</keyword>
<dbReference type="InterPro" id="IPR036318">
    <property type="entry name" value="FAD-bd_PCMH-like_sf"/>
</dbReference>
<dbReference type="InterPro" id="IPR016166">
    <property type="entry name" value="FAD-bd_PCMH"/>
</dbReference>
<name>A0A1E5XLU1_9HYPH</name>
<dbReference type="InterPro" id="IPR016169">
    <property type="entry name" value="FAD-bd_PCMH_sub2"/>
</dbReference>
<keyword evidence="5" id="KW-0560">Oxidoreductase</keyword>
<dbReference type="SUPFAM" id="SSF56176">
    <property type="entry name" value="FAD-binding/transporter-associated domain-like"/>
    <property type="match status" value="1"/>
</dbReference>
<keyword evidence="3" id="KW-0285">Flavoprotein</keyword>
<dbReference type="Gene3D" id="3.30.43.10">
    <property type="entry name" value="Uridine Diphospho-n-acetylenolpyruvylglucosamine Reductase, domain 2"/>
    <property type="match status" value="1"/>
</dbReference>
<evidence type="ECO:0000256" key="5">
    <source>
        <dbReference type="ARBA" id="ARBA00023002"/>
    </source>
</evidence>
<comment type="cofactor">
    <cofactor evidence="1">
        <name>FAD</name>
        <dbReference type="ChEBI" id="CHEBI:57692"/>
    </cofactor>
</comment>
<comment type="similarity">
    <text evidence="2">Belongs to the oxygen-dependent FAD-linked oxidoreductase family.</text>
</comment>
<dbReference type="GO" id="GO:0016491">
    <property type="term" value="F:oxidoreductase activity"/>
    <property type="evidence" value="ECO:0007669"/>
    <property type="project" value="UniProtKB-KW"/>
</dbReference>
<dbReference type="AlphaFoldDB" id="A0A1E5XLU1"/>
<dbReference type="InterPro" id="IPR006094">
    <property type="entry name" value="Oxid_FAD_bind_N"/>
</dbReference>
<evidence type="ECO:0000256" key="2">
    <source>
        <dbReference type="ARBA" id="ARBA00005466"/>
    </source>
</evidence>
<gene>
    <name evidence="7" type="ORF">VW23_024915</name>
</gene>
<dbReference type="Gene3D" id="3.40.462.20">
    <property type="match status" value="1"/>
</dbReference>
<evidence type="ECO:0000256" key="1">
    <source>
        <dbReference type="ARBA" id="ARBA00001974"/>
    </source>
</evidence>
<dbReference type="Pfam" id="PF01565">
    <property type="entry name" value="FAD_binding_4"/>
    <property type="match status" value="1"/>
</dbReference>